<reference evidence="3 4" key="1">
    <citation type="journal article" date="2004" name="Nature">
        <title>Genome sequence of the ultrasmall unicellular red alga Cyanidioschyzon merolae 10D.</title>
        <authorList>
            <person name="Matsuzaki M."/>
            <person name="Misumi O."/>
            <person name="Shin-i T."/>
            <person name="Maruyama S."/>
            <person name="Takahara M."/>
            <person name="Miyagishima S."/>
            <person name="Mori T."/>
            <person name="Nishida K."/>
            <person name="Yagisawa F."/>
            <person name="Nishida K."/>
            <person name="Yoshida Y."/>
            <person name="Nishimura Y."/>
            <person name="Nakao S."/>
            <person name="Kobayashi T."/>
            <person name="Momoyama Y."/>
            <person name="Higashiyama T."/>
            <person name="Minoda A."/>
            <person name="Sano M."/>
            <person name="Nomoto H."/>
            <person name="Oishi K."/>
            <person name="Hayashi H."/>
            <person name="Ohta F."/>
            <person name="Nishizaka S."/>
            <person name="Haga S."/>
            <person name="Miura S."/>
            <person name="Morishita T."/>
            <person name="Kabeya Y."/>
            <person name="Terasawa K."/>
            <person name="Suzuki Y."/>
            <person name="Ishii Y."/>
            <person name="Asakawa S."/>
            <person name="Takano H."/>
            <person name="Ohta N."/>
            <person name="Kuroiwa H."/>
            <person name="Tanaka K."/>
            <person name="Shimizu N."/>
            <person name="Sugano S."/>
            <person name="Sato N."/>
            <person name="Nozaki H."/>
            <person name="Ogasawara N."/>
            <person name="Kohara Y."/>
            <person name="Kuroiwa T."/>
        </authorList>
    </citation>
    <scope>NUCLEOTIDE SEQUENCE [LARGE SCALE GENOMIC DNA]</scope>
    <source>
        <strain evidence="3 4">10D</strain>
    </source>
</reference>
<dbReference type="AlphaFoldDB" id="M1V7N7"/>
<dbReference type="InterPro" id="IPR038187">
    <property type="entry name" value="NAC_A/B_dom_sf"/>
</dbReference>
<dbReference type="RefSeq" id="XP_005539281.1">
    <property type="nucleotide sequence ID" value="XM_005539224.1"/>
</dbReference>
<dbReference type="PANTHER" id="PTHR21713">
    <property type="entry name" value="NASCENT POLYPEPTIDE ASSOCIATED COMPLEX ALPHA SUBUNIT-RELATED"/>
    <property type="match status" value="1"/>
</dbReference>
<dbReference type="FunFam" id="2.20.70.30:FF:000002">
    <property type="entry name" value="Nascent polypeptide-associated complex (NAC), alpha subunit"/>
    <property type="match status" value="1"/>
</dbReference>
<reference evidence="3 4" key="2">
    <citation type="journal article" date="2007" name="BMC Biol.">
        <title>A 100%-complete sequence reveals unusually simple genomic features in the hot-spring red alga Cyanidioschyzon merolae.</title>
        <authorList>
            <person name="Nozaki H."/>
            <person name="Takano H."/>
            <person name="Misumi O."/>
            <person name="Terasawa K."/>
            <person name="Matsuzaki M."/>
            <person name="Maruyama S."/>
            <person name="Nishida K."/>
            <person name="Yagisawa F."/>
            <person name="Yoshida Y."/>
            <person name="Fujiwara T."/>
            <person name="Takio S."/>
            <person name="Tamura K."/>
            <person name="Chung S.J."/>
            <person name="Nakamura S."/>
            <person name="Kuroiwa H."/>
            <person name="Tanaka K."/>
            <person name="Sato N."/>
            <person name="Kuroiwa T."/>
        </authorList>
    </citation>
    <scope>NUCLEOTIDE SEQUENCE [LARGE SCALE GENOMIC DNA]</scope>
    <source>
        <strain evidence="3 4">10D</strain>
    </source>
</reference>
<dbReference type="PROSITE" id="PS51151">
    <property type="entry name" value="NAC_AB"/>
    <property type="match status" value="1"/>
</dbReference>
<dbReference type="GO" id="GO:0005854">
    <property type="term" value="C:nascent polypeptide-associated complex"/>
    <property type="evidence" value="ECO:0007669"/>
    <property type="project" value="InterPro"/>
</dbReference>
<feature type="region of interest" description="Disordered" evidence="1">
    <location>
        <begin position="167"/>
        <end position="200"/>
    </location>
</feature>
<feature type="region of interest" description="Disordered" evidence="1">
    <location>
        <begin position="61"/>
        <end position="80"/>
    </location>
</feature>
<dbReference type="HOGENOM" id="CLU_057806_1_0_1"/>
<dbReference type="Gene3D" id="1.10.8.10">
    <property type="entry name" value="DNA helicase RuvA subunit, C-terminal domain"/>
    <property type="match status" value="1"/>
</dbReference>
<evidence type="ECO:0000259" key="2">
    <source>
        <dbReference type="PROSITE" id="PS51151"/>
    </source>
</evidence>
<keyword evidence="4" id="KW-1185">Reference proteome</keyword>
<dbReference type="Pfam" id="PF19026">
    <property type="entry name" value="UBA_HYPK"/>
    <property type="match status" value="1"/>
</dbReference>
<dbReference type="InterPro" id="IPR044034">
    <property type="entry name" value="NAC-like_UBA"/>
</dbReference>
<dbReference type="Gene3D" id="2.20.70.30">
    <property type="entry name" value="Nascent polypeptide-associated complex domain"/>
    <property type="match status" value="1"/>
</dbReference>
<dbReference type="OMA" id="SQKMIFA"/>
<dbReference type="OrthoDB" id="3169036at2759"/>
<proteinExistence type="predicted"/>
<dbReference type="SMART" id="SM01407">
    <property type="entry name" value="NAC"/>
    <property type="match status" value="1"/>
</dbReference>
<feature type="compositionally biased region" description="Acidic residues" evidence="1">
    <location>
        <begin position="12"/>
        <end position="21"/>
    </location>
</feature>
<evidence type="ECO:0000256" key="1">
    <source>
        <dbReference type="SAM" id="MobiDB-lite"/>
    </source>
</evidence>
<evidence type="ECO:0000313" key="3">
    <source>
        <dbReference type="EMBL" id="BAM83245.1"/>
    </source>
</evidence>
<dbReference type="CDD" id="cd22054">
    <property type="entry name" value="NAC_NACA"/>
    <property type="match status" value="1"/>
</dbReference>
<feature type="compositionally biased region" description="Acidic residues" evidence="1">
    <location>
        <begin position="188"/>
        <end position="198"/>
    </location>
</feature>
<dbReference type="Pfam" id="PF01849">
    <property type="entry name" value="NAC"/>
    <property type="match status" value="1"/>
</dbReference>
<dbReference type="KEGG" id="cme:CYME_CMT271C"/>
<dbReference type="InterPro" id="IPR002715">
    <property type="entry name" value="Nas_poly-pep-assoc_cplx_dom"/>
</dbReference>
<dbReference type="InterPro" id="IPR016641">
    <property type="entry name" value="EGD2/NACA0like"/>
</dbReference>
<dbReference type="EMBL" id="AP006502">
    <property type="protein sequence ID" value="BAM83245.1"/>
    <property type="molecule type" value="Genomic_DNA"/>
</dbReference>
<organism evidence="3 4">
    <name type="scientific">Cyanidioschyzon merolae (strain NIES-3377 / 10D)</name>
    <name type="common">Unicellular red alga</name>
    <dbReference type="NCBI Taxonomy" id="280699"/>
    <lineage>
        <taxon>Eukaryota</taxon>
        <taxon>Rhodophyta</taxon>
        <taxon>Bangiophyceae</taxon>
        <taxon>Cyanidiales</taxon>
        <taxon>Cyanidiaceae</taxon>
        <taxon>Cyanidioschyzon</taxon>
    </lineage>
</organism>
<gene>
    <name evidence="3" type="ORF">CYME_CMT271C</name>
</gene>
<feature type="domain" description="NAC-A/B" evidence="2">
    <location>
        <begin position="72"/>
        <end position="137"/>
    </location>
</feature>
<evidence type="ECO:0000313" key="4">
    <source>
        <dbReference type="Proteomes" id="UP000007014"/>
    </source>
</evidence>
<dbReference type="GeneID" id="16997915"/>
<feature type="region of interest" description="Disordered" evidence="1">
    <location>
        <begin position="1"/>
        <end position="26"/>
    </location>
</feature>
<sequence length="238" mass="25320">MTEELPRQTEPLTEEETDQESASELKQEDIAEAARESGIDPKELAQQAALLQAHEHAVGAAGAGAGLPARQSRAEKKTRKALSKLGLKKVPGVTRIAVKKEGTLLFVVSQPDVYKSSASDTYVFFGEAKIGESIGDAGAQAEARRFLDYSADSDQFGLEGKLRDYLGGERAGADGAPGTRSGPSGDVSEQEEEVDETGLDPKDIELVVQQADVSRARAARALRNNNGDIVNAILELTV</sequence>
<accession>M1V7N7</accession>
<protein>
    <submittedName>
        <fullName evidence="3">Similar to nascent-polypeptide-associated complex alpha polypeptide</fullName>
    </submittedName>
</protein>
<dbReference type="Proteomes" id="UP000007014">
    <property type="component" value="Chromosome 20"/>
</dbReference>
<dbReference type="Gramene" id="CMT271CT">
    <property type="protein sequence ID" value="CMT271CT"/>
    <property type="gene ID" value="CMT271C"/>
</dbReference>
<dbReference type="STRING" id="280699.M1V7N7"/>
<dbReference type="eggNOG" id="KOG2239">
    <property type="taxonomic scope" value="Eukaryota"/>
</dbReference>
<name>M1V7N7_CYAM1</name>